<evidence type="ECO:0000313" key="2">
    <source>
        <dbReference type="Proteomes" id="UP000729402"/>
    </source>
</evidence>
<reference evidence="1" key="1">
    <citation type="journal article" date="2021" name="bioRxiv">
        <title>Whole Genome Assembly and Annotation of Northern Wild Rice, Zizania palustris L., Supports a Whole Genome Duplication in the Zizania Genus.</title>
        <authorList>
            <person name="Haas M."/>
            <person name="Kono T."/>
            <person name="Macchietto M."/>
            <person name="Millas R."/>
            <person name="McGilp L."/>
            <person name="Shao M."/>
            <person name="Duquette J."/>
            <person name="Hirsch C.N."/>
            <person name="Kimball J."/>
        </authorList>
    </citation>
    <scope>NUCLEOTIDE SEQUENCE</scope>
    <source>
        <tissue evidence="1">Fresh leaf tissue</tissue>
    </source>
</reference>
<dbReference type="Proteomes" id="UP000729402">
    <property type="component" value="Unassembled WGS sequence"/>
</dbReference>
<proteinExistence type="predicted"/>
<dbReference type="EMBL" id="JAAALK010000282">
    <property type="protein sequence ID" value="KAG8081450.1"/>
    <property type="molecule type" value="Genomic_DNA"/>
</dbReference>
<evidence type="ECO:0000313" key="1">
    <source>
        <dbReference type="EMBL" id="KAG8081450.1"/>
    </source>
</evidence>
<dbReference type="AlphaFoldDB" id="A0A8J5VUF2"/>
<accession>A0A8J5VUF2</accession>
<comment type="caution">
    <text evidence="1">The sequence shown here is derived from an EMBL/GenBank/DDBJ whole genome shotgun (WGS) entry which is preliminary data.</text>
</comment>
<name>A0A8J5VUF2_ZIZPA</name>
<gene>
    <name evidence="1" type="ORF">GUJ93_ZPchr0007g5775</name>
</gene>
<protein>
    <submittedName>
        <fullName evidence="1">Uncharacterized protein</fullName>
    </submittedName>
</protein>
<organism evidence="1 2">
    <name type="scientific">Zizania palustris</name>
    <name type="common">Northern wild rice</name>
    <dbReference type="NCBI Taxonomy" id="103762"/>
    <lineage>
        <taxon>Eukaryota</taxon>
        <taxon>Viridiplantae</taxon>
        <taxon>Streptophyta</taxon>
        <taxon>Embryophyta</taxon>
        <taxon>Tracheophyta</taxon>
        <taxon>Spermatophyta</taxon>
        <taxon>Magnoliopsida</taxon>
        <taxon>Liliopsida</taxon>
        <taxon>Poales</taxon>
        <taxon>Poaceae</taxon>
        <taxon>BOP clade</taxon>
        <taxon>Oryzoideae</taxon>
        <taxon>Oryzeae</taxon>
        <taxon>Zizaniinae</taxon>
        <taxon>Zizania</taxon>
    </lineage>
</organism>
<keyword evidence="2" id="KW-1185">Reference proteome</keyword>
<reference evidence="1" key="2">
    <citation type="submission" date="2021-02" db="EMBL/GenBank/DDBJ databases">
        <authorList>
            <person name="Kimball J.A."/>
            <person name="Haas M.W."/>
            <person name="Macchietto M."/>
            <person name="Kono T."/>
            <person name="Duquette J."/>
            <person name="Shao M."/>
        </authorList>
    </citation>
    <scope>NUCLEOTIDE SEQUENCE</scope>
    <source>
        <tissue evidence="1">Fresh leaf tissue</tissue>
    </source>
</reference>
<sequence length="181" mass="19547">MRALATPAPHHACLGHTLAAPTPRPCRLVTLAPCPCRLALPAPRPHRLANRASTCPRAHAPAVVPIRAPMRSHVEDHGPNGSRRTPASNFPWASYFTGVLIRVELGGGRLSAWDFVREQQHPSAWHVVERHCDGILASTILMMWVAAWKSCAAEAAEALCTVRKQQSTQQGCSEAVHAAIG</sequence>